<keyword evidence="2" id="KW-0472">Membrane</keyword>
<protein>
    <submittedName>
        <fullName evidence="3">Uncharacterized protein</fullName>
    </submittedName>
</protein>
<dbReference type="Proteomes" id="UP000013827">
    <property type="component" value="Unassembled WGS sequence"/>
</dbReference>
<feature type="transmembrane region" description="Helical" evidence="2">
    <location>
        <begin position="20"/>
        <end position="38"/>
    </location>
</feature>
<feature type="region of interest" description="Disordered" evidence="1">
    <location>
        <begin position="479"/>
        <end position="514"/>
    </location>
</feature>
<keyword evidence="2" id="KW-1133">Transmembrane helix</keyword>
<proteinExistence type="predicted"/>
<dbReference type="HOGENOM" id="CLU_314095_0_0_1"/>
<dbReference type="KEGG" id="ehx:EMIHUDRAFT_218779"/>
<feature type="compositionally biased region" description="Pro residues" evidence="1">
    <location>
        <begin position="111"/>
        <end position="123"/>
    </location>
</feature>
<organism evidence="3 4">
    <name type="scientific">Emiliania huxleyi (strain CCMP1516)</name>
    <dbReference type="NCBI Taxonomy" id="280463"/>
    <lineage>
        <taxon>Eukaryota</taxon>
        <taxon>Haptista</taxon>
        <taxon>Haptophyta</taxon>
        <taxon>Prymnesiophyceae</taxon>
        <taxon>Isochrysidales</taxon>
        <taxon>Noelaerhabdaceae</taxon>
        <taxon>Emiliania</taxon>
    </lineage>
</organism>
<dbReference type="AlphaFoldDB" id="A0A0D3I655"/>
<dbReference type="RefSeq" id="XP_005759169.1">
    <property type="nucleotide sequence ID" value="XM_005759112.1"/>
</dbReference>
<dbReference type="PaxDb" id="2903-EOD06740"/>
<evidence type="ECO:0000256" key="2">
    <source>
        <dbReference type="SAM" id="Phobius"/>
    </source>
</evidence>
<reference evidence="3" key="2">
    <citation type="submission" date="2024-10" db="UniProtKB">
        <authorList>
            <consortium name="EnsemblProtists"/>
        </authorList>
    </citation>
    <scope>IDENTIFICATION</scope>
</reference>
<accession>A0A0D3I655</accession>
<evidence type="ECO:0000313" key="3">
    <source>
        <dbReference type="EnsemblProtists" id="EOD06740"/>
    </source>
</evidence>
<sequence length="932" mass="95206">MLDSTFYSRAVENPPRRRHWSAVGAGLVVLLVTAAVSLTSRSASPQRLFMSDMIGCFAGFLEAQPGDGPALHSVLGLPGHMHGCLFGGGSGGEAPEDFNPSDELKPAASEPHPPLLSPPPPKGPEQAAEEAALQAGLSPTAAKAAVNAAADAIKMGLPSDEAAAVAEIAAQAAEKALERGYPEDIALLTGEAAAKAVESGAVSPDEAAYMAQAVAYTAQQAADAGWSPEEVASVARATGASMIAEALAHQEGADPSDAKNIAAATGGAVKAALDAGLSLEEAAAAGKAAYDAMSKVSDPSYEVAKPVSEAAADAIAKGMTPEEALALAMGAAAAAADALAEGIVPNELATEEAARAAEDKAIATAAVDDALAEAARSLPNSEPSCPSKEDLWSMVQLYHGEGETVPVTAEVWAGATWSLVSAKGVDVSESTYKAAAKMLFTSPAFEKDGDAFTDAGGLAACDALLKTVLCKDVAAAERSLPGGDGMTEEQKAAAEKAAEPEARSVASSEPSCPSKEDLWSMVQLYHGEGETVPVTAEAWAGATWSLVSAKGVDVSESTYKAAAKLQFASPAFEKDGDAFTDAGGLAACDALLKTVLCKDVAAAERSLPGGDGMTEEQKAAVEEKLEMAQYFGENPDSPLKAMVEQAIEDGVALVDAFDAALPAYEAMLDGATEEEMQAALDAALAEKAAEPEARSVASSEPSCPSKEDLWSMVQLYHGKGETVPVTAEAWAGATWSLVSAKGVDVSESTYKAAAKLQFASPAFEKDGDAFTDAGGLAACDALLKTVLCKAAEPEARSVASSEPSCPSKEDLWSMVQLYHGKGETVPVTAEAWAGATWSLVSAKGVDVSESTYKAAAKLQFASPAFEKDGDAFTDAGGLAACDALLKTVLCKDVAAAERSLPGGDGMTEEQKAAVEEKVEMAQYFGDVLNTPT</sequence>
<keyword evidence="2" id="KW-0812">Transmembrane</keyword>
<keyword evidence="4" id="KW-1185">Reference proteome</keyword>
<evidence type="ECO:0000256" key="1">
    <source>
        <dbReference type="SAM" id="MobiDB-lite"/>
    </source>
</evidence>
<evidence type="ECO:0000313" key="4">
    <source>
        <dbReference type="Proteomes" id="UP000013827"/>
    </source>
</evidence>
<feature type="compositionally biased region" description="Basic and acidic residues" evidence="1">
    <location>
        <begin position="488"/>
        <end position="502"/>
    </location>
</feature>
<reference evidence="4" key="1">
    <citation type="journal article" date="2013" name="Nature">
        <title>Pan genome of the phytoplankton Emiliania underpins its global distribution.</title>
        <authorList>
            <person name="Read B.A."/>
            <person name="Kegel J."/>
            <person name="Klute M.J."/>
            <person name="Kuo A."/>
            <person name="Lefebvre S.C."/>
            <person name="Maumus F."/>
            <person name="Mayer C."/>
            <person name="Miller J."/>
            <person name="Monier A."/>
            <person name="Salamov A."/>
            <person name="Young J."/>
            <person name="Aguilar M."/>
            <person name="Claverie J.M."/>
            <person name="Frickenhaus S."/>
            <person name="Gonzalez K."/>
            <person name="Herman E.K."/>
            <person name="Lin Y.C."/>
            <person name="Napier J."/>
            <person name="Ogata H."/>
            <person name="Sarno A.F."/>
            <person name="Shmutz J."/>
            <person name="Schroeder D."/>
            <person name="de Vargas C."/>
            <person name="Verret F."/>
            <person name="von Dassow P."/>
            <person name="Valentin K."/>
            <person name="Van de Peer Y."/>
            <person name="Wheeler G."/>
            <person name="Dacks J.B."/>
            <person name="Delwiche C.F."/>
            <person name="Dyhrman S.T."/>
            <person name="Glockner G."/>
            <person name="John U."/>
            <person name="Richards T."/>
            <person name="Worden A.Z."/>
            <person name="Zhang X."/>
            <person name="Grigoriev I.V."/>
            <person name="Allen A.E."/>
            <person name="Bidle K."/>
            <person name="Borodovsky M."/>
            <person name="Bowler C."/>
            <person name="Brownlee C."/>
            <person name="Cock J.M."/>
            <person name="Elias M."/>
            <person name="Gladyshev V.N."/>
            <person name="Groth M."/>
            <person name="Guda C."/>
            <person name="Hadaegh A."/>
            <person name="Iglesias-Rodriguez M.D."/>
            <person name="Jenkins J."/>
            <person name="Jones B.M."/>
            <person name="Lawson T."/>
            <person name="Leese F."/>
            <person name="Lindquist E."/>
            <person name="Lobanov A."/>
            <person name="Lomsadze A."/>
            <person name="Malik S.B."/>
            <person name="Marsh M.E."/>
            <person name="Mackinder L."/>
            <person name="Mock T."/>
            <person name="Mueller-Roeber B."/>
            <person name="Pagarete A."/>
            <person name="Parker M."/>
            <person name="Probert I."/>
            <person name="Quesneville H."/>
            <person name="Raines C."/>
            <person name="Rensing S.A."/>
            <person name="Riano-Pachon D.M."/>
            <person name="Richier S."/>
            <person name="Rokitta S."/>
            <person name="Shiraiwa Y."/>
            <person name="Soanes D.M."/>
            <person name="van der Giezen M."/>
            <person name="Wahlund T.M."/>
            <person name="Williams B."/>
            <person name="Wilson W."/>
            <person name="Wolfe G."/>
            <person name="Wurch L.L."/>
        </authorList>
    </citation>
    <scope>NUCLEOTIDE SEQUENCE</scope>
</reference>
<feature type="region of interest" description="Disordered" evidence="1">
    <location>
        <begin position="88"/>
        <end position="126"/>
    </location>
</feature>
<dbReference type="EnsemblProtists" id="EOD06740">
    <property type="protein sequence ID" value="EOD06740"/>
    <property type="gene ID" value="EMIHUDRAFT_218779"/>
</dbReference>
<name>A0A0D3I655_EMIH1</name>
<dbReference type="GeneID" id="17252954"/>